<dbReference type="HOGENOM" id="CLU_1980641_0_0_11"/>
<accession>D5UQ54</accession>
<reference evidence="1 2" key="2">
    <citation type="journal article" date="2011" name="Stand. Genomic Sci.">
        <title>Complete genome sequence of Tsukamurella paurometabola type strain (no. 33).</title>
        <authorList>
            <person name="Munk A.C."/>
            <person name="Lapidus A."/>
            <person name="Lucas S."/>
            <person name="Nolan M."/>
            <person name="Tice H."/>
            <person name="Cheng J.F."/>
            <person name="Del Rio T.G."/>
            <person name="Goodwin L."/>
            <person name="Pitluck S."/>
            <person name="Liolios K."/>
            <person name="Huntemann M."/>
            <person name="Ivanova N."/>
            <person name="Mavromatis K."/>
            <person name="Mikhailova N."/>
            <person name="Pati A."/>
            <person name="Chen A."/>
            <person name="Palaniappan K."/>
            <person name="Tapia R."/>
            <person name="Han C."/>
            <person name="Land M."/>
            <person name="Hauser L."/>
            <person name="Chang Y.J."/>
            <person name="Jeffries C.D."/>
            <person name="Brettin T."/>
            <person name="Yasawong M."/>
            <person name="Brambilla E.M."/>
            <person name="Rohde M."/>
            <person name="Sikorski J."/>
            <person name="Goker M."/>
            <person name="Detter J.C."/>
            <person name="Woyke T."/>
            <person name="Bristow J."/>
            <person name="Eisen J.A."/>
            <person name="Markowitz V."/>
            <person name="Hugenholtz P."/>
            <person name="Kyrpides N.C."/>
            <person name="Klenk H.P."/>
        </authorList>
    </citation>
    <scope>NUCLEOTIDE SEQUENCE [LARGE SCALE GENOMIC DNA]</scope>
    <source>
        <strain evidence="2">ATCC 8368 / DSM 20162 / CCUG 35730 / CIP 100753 / JCM 10117 / KCTC 9821 / NBRC 16120 / NCIMB 702349 / NCTC 13040</strain>
    </source>
</reference>
<name>D5UQ54_TSUPD</name>
<dbReference type="KEGG" id="tpr:Tpau_2215"/>
<protein>
    <submittedName>
        <fullName evidence="1">Uncharacterized protein</fullName>
    </submittedName>
</protein>
<sequence length="126" mass="12939">MRTRAVAFGFAVVLGLAVILMHTGLTPAGHQMPTAGHDAPPTATAAGLQHETHAGKPSLDAVHDHQAHDCAGPVVTHSSIGSPALVAVLPYLDAGVGQEPRARAALARGPPPWTVLSLTDLCLLRI</sequence>
<proteinExistence type="predicted"/>
<gene>
    <name evidence="1" type="ordered locus">Tpau_2215</name>
</gene>
<organism evidence="1 2">
    <name type="scientific">Tsukamurella paurometabola (strain ATCC 8368 / DSM 20162 / CCUG 35730 / CIP 100753 / JCM 10117 / KCTC 9821 / NBRC 16120 / NCIMB 702349 / NCTC 13040)</name>
    <name type="common">Corynebacterium paurometabolum</name>
    <dbReference type="NCBI Taxonomy" id="521096"/>
    <lineage>
        <taxon>Bacteria</taxon>
        <taxon>Bacillati</taxon>
        <taxon>Actinomycetota</taxon>
        <taxon>Actinomycetes</taxon>
        <taxon>Mycobacteriales</taxon>
        <taxon>Tsukamurellaceae</taxon>
        <taxon>Tsukamurella</taxon>
    </lineage>
</organism>
<dbReference type="EMBL" id="CP001966">
    <property type="protein sequence ID" value="ADG78824.1"/>
    <property type="molecule type" value="Genomic_DNA"/>
</dbReference>
<evidence type="ECO:0000313" key="1">
    <source>
        <dbReference type="EMBL" id="ADG78824.1"/>
    </source>
</evidence>
<dbReference type="AlphaFoldDB" id="D5UQ54"/>
<keyword evidence="2" id="KW-1185">Reference proteome</keyword>
<reference evidence="2" key="1">
    <citation type="submission" date="2010-03" db="EMBL/GenBank/DDBJ databases">
        <title>The complete chromosome of Tsukamurella paurometabola DSM 20162.</title>
        <authorList>
            <consortium name="US DOE Joint Genome Institute (JGI-PGF)"/>
            <person name="Lucas S."/>
            <person name="Copeland A."/>
            <person name="Lapidus A."/>
            <person name="Glavina del Rio T."/>
            <person name="Dalin E."/>
            <person name="Tice H."/>
            <person name="Bruce D."/>
            <person name="Goodwin L."/>
            <person name="Pitluck S."/>
            <person name="Kyrpides N."/>
            <person name="Mavromatis K."/>
            <person name="Ivanova N."/>
            <person name="Mikhailova N."/>
            <person name="Munk A.C."/>
            <person name="Brettin T."/>
            <person name="Detter J.C."/>
            <person name="Tapia R."/>
            <person name="Han C."/>
            <person name="Larimer F."/>
            <person name="Land M."/>
            <person name="Hauser L."/>
            <person name="Markowitz V."/>
            <person name="Cheng J.-F."/>
            <person name="Hugenholtz P."/>
            <person name="Woyke T."/>
            <person name="Wu D."/>
            <person name="Jando M."/>
            <person name="Brambilla E."/>
            <person name="Klenk H.-P."/>
            <person name="Eisen J.A."/>
        </authorList>
    </citation>
    <scope>NUCLEOTIDE SEQUENCE [LARGE SCALE GENOMIC DNA]</scope>
    <source>
        <strain evidence="2">ATCC 8368 / DSM 20162 / CCUG 35730 / CIP 100753 / JCM 10117 / KCTC 9821 / NBRC 16120 / NCIMB 702349 / NCTC 13040</strain>
    </source>
</reference>
<dbReference type="Proteomes" id="UP000001213">
    <property type="component" value="Chromosome"/>
</dbReference>
<dbReference type="STRING" id="521096.Tpau_2215"/>
<evidence type="ECO:0000313" key="2">
    <source>
        <dbReference type="Proteomes" id="UP000001213"/>
    </source>
</evidence>